<gene>
    <name evidence="1" type="ORF">L6164_010151</name>
</gene>
<dbReference type="Proteomes" id="UP000828941">
    <property type="component" value="Chromosome 4"/>
</dbReference>
<comment type="caution">
    <text evidence="1">The sequence shown here is derived from an EMBL/GenBank/DDBJ whole genome shotgun (WGS) entry which is preliminary data.</text>
</comment>
<proteinExistence type="predicted"/>
<accession>A0ACB9PMA8</accession>
<evidence type="ECO:0000313" key="2">
    <source>
        <dbReference type="Proteomes" id="UP000828941"/>
    </source>
</evidence>
<protein>
    <submittedName>
        <fullName evidence="1">Uncharacterized protein</fullName>
    </submittedName>
</protein>
<organism evidence="1 2">
    <name type="scientific">Bauhinia variegata</name>
    <name type="common">Purple orchid tree</name>
    <name type="synonym">Phanera variegata</name>
    <dbReference type="NCBI Taxonomy" id="167791"/>
    <lineage>
        <taxon>Eukaryota</taxon>
        <taxon>Viridiplantae</taxon>
        <taxon>Streptophyta</taxon>
        <taxon>Embryophyta</taxon>
        <taxon>Tracheophyta</taxon>
        <taxon>Spermatophyta</taxon>
        <taxon>Magnoliopsida</taxon>
        <taxon>eudicotyledons</taxon>
        <taxon>Gunneridae</taxon>
        <taxon>Pentapetalae</taxon>
        <taxon>rosids</taxon>
        <taxon>fabids</taxon>
        <taxon>Fabales</taxon>
        <taxon>Fabaceae</taxon>
        <taxon>Cercidoideae</taxon>
        <taxon>Cercideae</taxon>
        <taxon>Bauhiniinae</taxon>
        <taxon>Bauhinia</taxon>
    </lineage>
</organism>
<sequence>MDRLVKPDVKELELIFHTGQNCTVPFKLINLLHTMSVAVSLTTTNPALFSVDRILSIIPPLSSASYTLILSQPSDEPPFSATPDVITVRAAMLPTGKANRDDLRRLFARPGPHVFRDAVIPVSLVGPHVAEFLILRHTQIAQSCSLFKKSLFGCSATQLTMLLRSACESGNADFVIALIDAGGDVNFKDSNGQSLMPLAIRTGNIDIVKILVVSGCRINNSVDRVLHEAAAMNRVDFMEILVKFLGNIDVNSVDSDGRTPIHVGALYGHVKVIEFCLSVGGNPDVVDFNGWTPFHCAASEGHLKAVECLTECSNVKYAVNKDGKTAFSLAVDNGHSHLLDLLQWGDVLLRAARTDDVHGMKCSLAEGALVNRRDQNGWTPLHWAAFKDRIKSVKLLLEHEAEVDTVDDAGYTPLHCAVEAGHLQVALLLIAHGSKVNTKS</sequence>
<name>A0ACB9PMA8_BAUVA</name>
<evidence type="ECO:0000313" key="1">
    <source>
        <dbReference type="EMBL" id="KAI4349578.1"/>
    </source>
</evidence>
<dbReference type="EMBL" id="CM039429">
    <property type="protein sequence ID" value="KAI4349578.1"/>
    <property type="molecule type" value="Genomic_DNA"/>
</dbReference>
<reference evidence="1 2" key="1">
    <citation type="journal article" date="2022" name="DNA Res.">
        <title>Chromosomal-level genome assembly of the orchid tree Bauhinia variegata (Leguminosae; Cercidoideae) supports the allotetraploid origin hypothesis of Bauhinia.</title>
        <authorList>
            <person name="Zhong Y."/>
            <person name="Chen Y."/>
            <person name="Zheng D."/>
            <person name="Pang J."/>
            <person name="Liu Y."/>
            <person name="Luo S."/>
            <person name="Meng S."/>
            <person name="Qian L."/>
            <person name="Wei D."/>
            <person name="Dai S."/>
            <person name="Zhou R."/>
        </authorList>
    </citation>
    <scope>NUCLEOTIDE SEQUENCE [LARGE SCALE GENOMIC DNA]</scope>
    <source>
        <strain evidence="1">BV-YZ2020</strain>
    </source>
</reference>
<keyword evidence="2" id="KW-1185">Reference proteome</keyword>